<evidence type="ECO:0000313" key="3">
    <source>
        <dbReference type="Proteomes" id="UP000236319"/>
    </source>
</evidence>
<dbReference type="GeneID" id="39874212"/>
<name>A0A2H6KBS5_9APIC</name>
<accession>A0A2H6KBS5</accession>
<organism evidence="2 3">
    <name type="scientific">Babesia ovata</name>
    <dbReference type="NCBI Taxonomy" id="189622"/>
    <lineage>
        <taxon>Eukaryota</taxon>
        <taxon>Sar</taxon>
        <taxon>Alveolata</taxon>
        <taxon>Apicomplexa</taxon>
        <taxon>Aconoidasida</taxon>
        <taxon>Piroplasmida</taxon>
        <taxon>Babesiidae</taxon>
        <taxon>Babesia</taxon>
    </lineage>
</organism>
<proteinExistence type="predicted"/>
<gene>
    <name evidence="2" type="ORF">BOVATA_019350</name>
</gene>
<sequence length="295" mass="33437">MDNEAESEYASQDPVDNVHHQKIEDSIDRLNFVSLSAFDANKELHSAIDEDGYIISNVVSRIGISKALEHGVKLSSIIKAKALRLNEATALEVLDVVLRTYCNNFAIGEEPVQIQSQSNTSDRTLDFTKLSKFFSSKALSYSPLTWDTLPQPVSEKQSQSAKRRRVQPAHTTTTIAPTREVSTMIEYNETLETQKHTESVRQNLLEASQSEPVSFWDFVLDDDPQNGYNNTCRNIYSLTFLTVKGLSTFEQDDKGMKIQGLQEPEEGRENAQGVVTALSYDAWRKKVQERRKKRR</sequence>
<keyword evidence="3" id="KW-1185">Reference proteome</keyword>
<dbReference type="VEuPathDB" id="PiroplasmaDB:BOVATA_019350"/>
<dbReference type="Proteomes" id="UP000236319">
    <property type="component" value="Unassembled WGS sequence"/>
</dbReference>
<evidence type="ECO:0000256" key="1">
    <source>
        <dbReference type="SAM" id="MobiDB-lite"/>
    </source>
</evidence>
<dbReference type="OrthoDB" id="361242at2759"/>
<dbReference type="AlphaFoldDB" id="A0A2H6KBS5"/>
<reference evidence="2 3" key="1">
    <citation type="journal article" date="2017" name="BMC Genomics">
        <title>Whole-genome assembly of Babesia ovata and comparative genomics between closely related pathogens.</title>
        <authorList>
            <person name="Yamagishi J."/>
            <person name="Asada M."/>
            <person name="Hakimi H."/>
            <person name="Tanaka T.Q."/>
            <person name="Sugimoto C."/>
            <person name="Kawazu S."/>
        </authorList>
    </citation>
    <scope>NUCLEOTIDE SEQUENCE [LARGE SCALE GENOMIC DNA]</scope>
    <source>
        <strain evidence="2 3">Miyake</strain>
    </source>
</reference>
<protein>
    <submittedName>
        <fullName evidence="2">Uncharacterized protein</fullName>
    </submittedName>
</protein>
<evidence type="ECO:0000313" key="2">
    <source>
        <dbReference type="EMBL" id="GBE60442.1"/>
    </source>
</evidence>
<dbReference type="EMBL" id="BDSA01000002">
    <property type="protein sequence ID" value="GBE60442.1"/>
    <property type="molecule type" value="Genomic_DNA"/>
</dbReference>
<dbReference type="RefSeq" id="XP_028866685.1">
    <property type="nucleotide sequence ID" value="XM_029010852.1"/>
</dbReference>
<feature type="region of interest" description="Disordered" evidence="1">
    <location>
        <begin position="151"/>
        <end position="171"/>
    </location>
</feature>
<comment type="caution">
    <text evidence="2">The sequence shown here is derived from an EMBL/GenBank/DDBJ whole genome shotgun (WGS) entry which is preliminary data.</text>
</comment>